<gene>
    <name evidence="1" type="ORF">TRIUR3_18073</name>
</gene>
<evidence type="ECO:0000313" key="1">
    <source>
        <dbReference type="EMBL" id="EMS51789.1"/>
    </source>
</evidence>
<name>M7ZUJ3_TRIUA</name>
<sequence length="407" mass="44765">MPKNNLFKQFSERCFEQGDRKWQQNELGLGYELDIRVCGMKKGASPPPTPPPPPLLLPHLDFPLSVVYPVVGGALFQIWRKLGPVVGRRGSGGGRPGQAAVGPSRVRLQEGRGGYSGACPGRTHPHQPRLADCSLIIDSSMAAQTGNGSIGGTRGRMGISYLHSHGGGNVDAMAQQRRLGSLWSFLRQQDVGESIAAGNGSSDLLRIFSMSTCDDTNSNVIFSAPGSKKAEVLGDSDVGMVTSFSNIDSQHKQEKMFSINIRHQDEYRKCCRKLTNPPKRCSAGQGGSHAWRGLCSRRSPAAAAGQYTFRKYVTSFPKVPHRLLSKPRWRLGNKELAQLWKWAELNPMDTSARETAAMRAGRSQEIDLLGGLILPVWAHRKATTERHPKIPIYSAHRTFYSRDYTIC</sequence>
<accession>M7ZUJ3</accession>
<organism evidence="1">
    <name type="scientific">Triticum urartu</name>
    <name type="common">Red wild einkorn</name>
    <name type="synonym">Crithodium urartu</name>
    <dbReference type="NCBI Taxonomy" id="4572"/>
    <lineage>
        <taxon>Eukaryota</taxon>
        <taxon>Viridiplantae</taxon>
        <taxon>Streptophyta</taxon>
        <taxon>Embryophyta</taxon>
        <taxon>Tracheophyta</taxon>
        <taxon>Spermatophyta</taxon>
        <taxon>Magnoliopsida</taxon>
        <taxon>Liliopsida</taxon>
        <taxon>Poales</taxon>
        <taxon>Poaceae</taxon>
        <taxon>BOP clade</taxon>
        <taxon>Pooideae</taxon>
        <taxon>Triticodae</taxon>
        <taxon>Triticeae</taxon>
        <taxon>Triticinae</taxon>
        <taxon>Triticum</taxon>
    </lineage>
</organism>
<proteinExistence type="predicted"/>
<dbReference type="AlphaFoldDB" id="M7ZUJ3"/>
<dbReference type="EMBL" id="KD215963">
    <property type="protein sequence ID" value="EMS51789.1"/>
    <property type="molecule type" value="Genomic_DNA"/>
</dbReference>
<dbReference type="STRING" id="4572.M7ZUJ3"/>
<reference evidence="1" key="1">
    <citation type="journal article" date="2013" name="Nature">
        <title>Draft genome of the wheat A-genome progenitor Triticum urartu.</title>
        <authorList>
            <person name="Ling H.Q."/>
            <person name="Zhao S."/>
            <person name="Liu D."/>
            <person name="Wang J."/>
            <person name="Sun H."/>
            <person name="Zhang C."/>
            <person name="Fan H."/>
            <person name="Li D."/>
            <person name="Dong L."/>
            <person name="Tao Y."/>
            <person name="Gao C."/>
            <person name="Wu H."/>
            <person name="Li Y."/>
            <person name="Cui Y."/>
            <person name="Guo X."/>
            <person name="Zheng S."/>
            <person name="Wang B."/>
            <person name="Yu K."/>
            <person name="Liang Q."/>
            <person name="Yang W."/>
            <person name="Lou X."/>
            <person name="Chen J."/>
            <person name="Feng M."/>
            <person name="Jian J."/>
            <person name="Zhang X."/>
            <person name="Luo G."/>
            <person name="Jiang Y."/>
            <person name="Liu J."/>
            <person name="Wang Z."/>
            <person name="Sha Y."/>
            <person name="Zhang B."/>
            <person name="Wu H."/>
            <person name="Tang D."/>
            <person name="Shen Q."/>
            <person name="Xue P."/>
            <person name="Zou S."/>
            <person name="Wang X."/>
            <person name="Liu X."/>
            <person name="Wang F."/>
            <person name="Yang Y."/>
            <person name="An X."/>
            <person name="Dong Z."/>
            <person name="Zhang K."/>
            <person name="Zhang X."/>
            <person name="Luo M.C."/>
            <person name="Dvorak J."/>
            <person name="Tong Y."/>
            <person name="Wang J."/>
            <person name="Yang H."/>
            <person name="Li Z."/>
            <person name="Wang D."/>
            <person name="Zhang A."/>
            <person name="Wang J."/>
        </authorList>
    </citation>
    <scope>NUCLEOTIDE SEQUENCE</scope>
</reference>
<protein>
    <submittedName>
        <fullName evidence="1">Uncharacterized protein</fullName>
    </submittedName>
</protein>